<reference evidence="1" key="1">
    <citation type="submission" date="2020-10" db="EMBL/GenBank/DDBJ databases">
        <authorList>
            <person name="Gilroy R."/>
        </authorList>
    </citation>
    <scope>NUCLEOTIDE SEQUENCE</scope>
    <source>
        <strain evidence="1">ChiSjej1B19-7085</strain>
    </source>
</reference>
<name>A0A9D1DPV7_9FIRM</name>
<reference evidence="1" key="2">
    <citation type="journal article" date="2021" name="PeerJ">
        <title>Extensive microbial diversity within the chicken gut microbiome revealed by metagenomics and culture.</title>
        <authorList>
            <person name="Gilroy R."/>
            <person name="Ravi A."/>
            <person name="Getino M."/>
            <person name="Pursley I."/>
            <person name="Horton D.L."/>
            <person name="Alikhan N.F."/>
            <person name="Baker D."/>
            <person name="Gharbi K."/>
            <person name="Hall N."/>
            <person name="Watson M."/>
            <person name="Adriaenssens E.M."/>
            <person name="Foster-Nyarko E."/>
            <person name="Jarju S."/>
            <person name="Secka A."/>
            <person name="Antonio M."/>
            <person name="Oren A."/>
            <person name="Chaudhuri R.R."/>
            <person name="La Ragione R."/>
            <person name="Hildebrand F."/>
            <person name="Pallen M.J."/>
        </authorList>
    </citation>
    <scope>NUCLEOTIDE SEQUENCE</scope>
    <source>
        <strain evidence="1">ChiSjej1B19-7085</strain>
    </source>
</reference>
<dbReference type="Pfam" id="PF14277">
    <property type="entry name" value="DUF4364"/>
    <property type="match status" value="1"/>
</dbReference>
<sequence>MNFDAFSAGVEPGGLRSKNEIRILLCYLFSTVDAAFTKGEILTIMQENGLANYFEITDVLSELIERGTLVPSEDGKGYRAAEDARLIAQQLDNVVPASARERAVSAALNLLARARREQENRVEIHPTDRGYNVECHISGGEMDLMSFSLYVPDQHQAQLVKENFHRDPQAVYRMLLALVTRNFELADGILRSAKE</sequence>
<organism evidence="1 2">
    <name type="scientific">Candidatus Gallacutalibacter pullicola</name>
    <dbReference type="NCBI Taxonomy" id="2840830"/>
    <lineage>
        <taxon>Bacteria</taxon>
        <taxon>Bacillati</taxon>
        <taxon>Bacillota</taxon>
        <taxon>Clostridia</taxon>
        <taxon>Eubacteriales</taxon>
        <taxon>Candidatus Gallacutalibacter</taxon>
    </lineage>
</organism>
<proteinExistence type="predicted"/>
<evidence type="ECO:0000313" key="2">
    <source>
        <dbReference type="Proteomes" id="UP000886785"/>
    </source>
</evidence>
<dbReference type="EMBL" id="DVHF01000045">
    <property type="protein sequence ID" value="HIR56791.1"/>
    <property type="molecule type" value="Genomic_DNA"/>
</dbReference>
<gene>
    <name evidence="1" type="ORF">IAA54_03915</name>
</gene>
<dbReference type="Proteomes" id="UP000886785">
    <property type="component" value="Unassembled WGS sequence"/>
</dbReference>
<protein>
    <submittedName>
        <fullName evidence="1">DUF4364 family protein</fullName>
    </submittedName>
</protein>
<comment type="caution">
    <text evidence="1">The sequence shown here is derived from an EMBL/GenBank/DDBJ whole genome shotgun (WGS) entry which is preliminary data.</text>
</comment>
<accession>A0A9D1DPV7</accession>
<dbReference type="InterPro" id="IPR025374">
    <property type="entry name" value="DUF4364"/>
</dbReference>
<evidence type="ECO:0000313" key="1">
    <source>
        <dbReference type="EMBL" id="HIR56791.1"/>
    </source>
</evidence>
<dbReference type="AlphaFoldDB" id="A0A9D1DPV7"/>